<gene>
    <name evidence="4" type="ORF">F503_01171</name>
</gene>
<reference evidence="4 5" key="1">
    <citation type="journal article" date="2013" name="BMC Genomics">
        <title>The genome and transcriptome of the pine saprophyte Ophiostoma piceae, and a comparison with the bark beetle-associated pine pathogen Grosmannia clavigera.</title>
        <authorList>
            <person name="Haridas S."/>
            <person name="Wang Y."/>
            <person name="Lim L."/>
            <person name="Massoumi Alamouti S."/>
            <person name="Jackman S."/>
            <person name="Docking R."/>
            <person name="Robertson G."/>
            <person name="Birol I."/>
            <person name="Bohlmann J."/>
            <person name="Breuil C."/>
        </authorList>
    </citation>
    <scope>NUCLEOTIDE SEQUENCE [LARGE SCALE GENOMIC DNA]</scope>
    <source>
        <strain evidence="4 5">UAMH 11346</strain>
    </source>
</reference>
<keyword evidence="3" id="KW-0732">Signal</keyword>
<feature type="transmembrane region" description="Helical" evidence="2">
    <location>
        <begin position="107"/>
        <end position="131"/>
    </location>
</feature>
<keyword evidence="2" id="KW-0812">Transmembrane</keyword>
<keyword evidence="2" id="KW-0472">Membrane</keyword>
<evidence type="ECO:0000313" key="4">
    <source>
        <dbReference type="EMBL" id="EPE08388.1"/>
    </source>
</evidence>
<feature type="transmembrane region" description="Helical" evidence="2">
    <location>
        <begin position="192"/>
        <end position="211"/>
    </location>
</feature>
<dbReference type="EMBL" id="KE148149">
    <property type="protein sequence ID" value="EPE08388.1"/>
    <property type="molecule type" value="Genomic_DNA"/>
</dbReference>
<dbReference type="VEuPathDB" id="FungiDB:F503_01171"/>
<dbReference type="AlphaFoldDB" id="S3CPA6"/>
<name>S3CPA6_OPHP1</name>
<evidence type="ECO:0000256" key="1">
    <source>
        <dbReference type="SAM" id="MobiDB-lite"/>
    </source>
</evidence>
<accession>S3CPA6</accession>
<keyword evidence="5" id="KW-1185">Reference proteome</keyword>
<dbReference type="OMA" id="ISSMVGW"/>
<keyword evidence="2" id="KW-1133">Transmembrane helix</keyword>
<dbReference type="eggNOG" id="ENOG502STMW">
    <property type="taxonomic scope" value="Eukaryota"/>
</dbReference>
<proteinExistence type="predicted"/>
<sequence length="256" mass="28127">MTTPSKALIVAIGLLAADATIEMGFVTSMVSWLHSGAPSGSYTVNTPSSISSAPPTYKISGLALNMLVDQGHTSNGAAGTALVLIGIVGSLALLARTRFPSSKLGRLLYYIWMGIQIPALFLTIGALGYVFAVTNKHKGQTINQAAAISMTGPYDLDQWTPQNWFHAVRQLDLNSSSLRSDINFHYRIMLGWQYNLIPLFLLQLVETAFAFRDFFAWRKRGTTVNGHVEASYKEPVSEPQFYPQQQPQPVYQPQQA</sequence>
<evidence type="ECO:0000256" key="3">
    <source>
        <dbReference type="SAM" id="SignalP"/>
    </source>
</evidence>
<feature type="signal peptide" evidence="3">
    <location>
        <begin position="1"/>
        <end position="19"/>
    </location>
</feature>
<organism evidence="4 5">
    <name type="scientific">Ophiostoma piceae (strain UAMH 11346)</name>
    <name type="common">Sap stain fungus</name>
    <dbReference type="NCBI Taxonomy" id="1262450"/>
    <lineage>
        <taxon>Eukaryota</taxon>
        <taxon>Fungi</taxon>
        <taxon>Dikarya</taxon>
        <taxon>Ascomycota</taxon>
        <taxon>Pezizomycotina</taxon>
        <taxon>Sordariomycetes</taxon>
        <taxon>Sordariomycetidae</taxon>
        <taxon>Ophiostomatales</taxon>
        <taxon>Ophiostomataceae</taxon>
        <taxon>Ophiostoma</taxon>
    </lineage>
</organism>
<protein>
    <submittedName>
        <fullName evidence="4">Uncharacterized protein</fullName>
    </submittedName>
</protein>
<evidence type="ECO:0000313" key="5">
    <source>
        <dbReference type="Proteomes" id="UP000016923"/>
    </source>
</evidence>
<feature type="compositionally biased region" description="Low complexity" evidence="1">
    <location>
        <begin position="239"/>
        <end position="256"/>
    </location>
</feature>
<feature type="chain" id="PRO_5004518976" evidence="3">
    <location>
        <begin position="20"/>
        <end position="256"/>
    </location>
</feature>
<feature type="transmembrane region" description="Helical" evidence="2">
    <location>
        <begin position="76"/>
        <end position="95"/>
    </location>
</feature>
<dbReference type="OrthoDB" id="3597048at2759"/>
<evidence type="ECO:0000256" key="2">
    <source>
        <dbReference type="SAM" id="Phobius"/>
    </source>
</evidence>
<dbReference type="HOGENOM" id="CLU_082501_0_0_1"/>
<dbReference type="Proteomes" id="UP000016923">
    <property type="component" value="Unassembled WGS sequence"/>
</dbReference>
<feature type="region of interest" description="Disordered" evidence="1">
    <location>
        <begin position="236"/>
        <end position="256"/>
    </location>
</feature>